<organism evidence="1 2">
    <name type="scientific">Pedobacter yonginense</name>
    <dbReference type="NCBI Taxonomy" id="651869"/>
    <lineage>
        <taxon>Bacteria</taxon>
        <taxon>Pseudomonadati</taxon>
        <taxon>Bacteroidota</taxon>
        <taxon>Sphingobacteriia</taxon>
        <taxon>Sphingobacteriales</taxon>
        <taxon>Sphingobacteriaceae</taxon>
        <taxon>Pedobacter</taxon>
    </lineage>
</organism>
<gene>
    <name evidence="1" type="ORF">DHW03_08645</name>
</gene>
<name>A0A317EM12_9SPHI</name>
<evidence type="ECO:0000313" key="2">
    <source>
        <dbReference type="Proteomes" id="UP000245379"/>
    </source>
</evidence>
<proteinExistence type="predicted"/>
<dbReference type="Gene3D" id="3.40.50.720">
    <property type="entry name" value="NAD(P)-binding Rossmann-like Domain"/>
    <property type="match status" value="1"/>
</dbReference>
<accession>A0A317EM12</accession>
<dbReference type="OrthoDB" id="9798632at2"/>
<dbReference type="PANTHER" id="PTHR14097">
    <property type="entry name" value="OXIDOREDUCTASE HTATIP2"/>
    <property type="match status" value="1"/>
</dbReference>
<protein>
    <submittedName>
        <fullName evidence="1">Epimerase</fullName>
    </submittedName>
</protein>
<dbReference type="PANTHER" id="PTHR14097:SF8">
    <property type="entry name" value="NAD(P)-BINDING DOMAIN-CONTAINING PROTEIN"/>
    <property type="match status" value="1"/>
</dbReference>
<sequence length="227" mass="25674">MGKTRSENHVIITGTTGMVGEGILIKCLESSEIDSILVINRKPCGYVHPKLKEIIHQDFLNLSPIENQLKGYNACFFGLGISSVGVNEDTYYKMTYILTMHVAQTLAKLNSGMTFCYVSGSGTDSTQKGRLKWARVKGKTENDLMKLPFEQVFNFRPGFIKPIERQKYAHKFYKYINWMFPIGRRIFPNGFCSMDELGNAMINTLSHNNERKVLEGKDIIALASEPS</sequence>
<reference evidence="1 2" key="1">
    <citation type="submission" date="2018-05" db="EMBL/GenBank/DDBJ databases">
        <title>Pedobacter paludis sp. nov., isolated from wetland soil.</title>
        <authorList>
            <person name="Zhang Y."/>
            <person name="Wang G."/>
        </authorList>
    </citation>
    <scope>NUCLEOTIDE SEQUENCE [LARGE SCALE GENOMIC DNA]</scope>
    <source>
        <strain evidence="1 2">KCTC22721</strain>
    </source>
</reference>
<dbReference type="InterPro" id="IPR036291">
    <property type="entry name" value="NAD(P)-bd_dom_sf"/>
</dbReference>
<dbReference type="RefSeq" id="WP_109925350.1">
    <property type="nucleotide sequence ID" value="NZ_QGNZ01000002.1"/>
</dbReference>
<dbReference type="Proteomes" id="UP000245379">
    <property type="component" value="Unassembled WGS sequence"/>
</dbReference>
<dbReference type="SUPFAM" id="SSF51735">
    <property type="entry name" value="NAD(P)-binding Rossmann-fold domains"/>
    <property type="match status" value="1"/>
</dbReference>
<keyword evidence="2" id="KW-1185">Reference proteome</keyword>
<dbReference type="AlphaFoldDB" id="A0A317EM12"/>
<evidence type="ECO:0000313" key="1">
    <source>
        <dbReference type="EMBL" id="PWS27644.1"/>
    </source>
</evidence>
<dbReference type="EMBL" id="QGNZ01000002">
    <property type="protein sequence ID" value="PWS27644.1"/>
    <property type="molecule type" value="Genomic_DNA"/>
</dbReference>
<comment type="caution">
    <text evidence="1">The sequence shown here is derived from an EMBL/GenBank/DDBJ whole genome shotgun (WGS) entry which is preliminary data.</text>
</comment>